<name>A0ABX7NIM9_9BACT</name>
<dbReference type="Proteomes" id="UP000662747">
    <property type="component" value="Chromosome"/>
</dbReference>
<dbReference type="RefSeq" id="WP_206720289.1">
    <property type="nucleotide sequence ID" value="NZ_CP071090.1"/>
</dbReference>
<evidence type="ECO:0000313" key="2">
    <source>
        <dbReference type="Proteomes" id="UP000662747"/>
    </source>
</evidence>
<protein>
    <submittedName>
        <fullName evidence="1">Immunity 8 family protein</fullName>
    </submittedName>
</protein>
<sequence length="124" mass="14443">MKLGIRSVGAWGHPNLRTWEPEDPEVVAELVLVDIGPRARGKVDQGNVRKADMFTLKVATPRGLETLEARDGILAARPLLIMRRYDYDDLWRWLERTVASCEAETWPECVEKLQRYFHWEYEGM</sequence>
<keyword evidence="2" id="KW-1185">Reference proteome</keyword>
<accession>A0ABX7NIM9</accession>
<dbReference type="EMBL" id="CP071090">
    <property type="protein sequence ID" value="QSQ18701.1"/>
    <property type="molecule type" value="Genomic_DNA"/>
</dbReference>
<proteinExistence type="predicted"/>
<gene>
    <name evidence="1" type="ORF">JY651_25400</name>
</gene>
<evidence type="ECO:0000313" key="1">
    <source>
        <dbReference type="EMBL" id="QSQ18701.1"/>
    </source>
</evidence>
<reference evidence="1 2" key="1">
    <citation type="submission" date="2021-02" db="EMBL/GenBank/DDBJ databases">
        <title>De Novo genome assembly of isolated myxobacteria.</title>
        <authorList>
            <person name="Stevens D.C."/>
        </authorList>
    </citation>
    <scope>NUCLEOTIDE SEQUENCE [LARGE SCALE GENOMIC DNA]</scope>
    <source>
        <strain evidence="2">SCPEA02</strain>
    </source>
</reference>
<dbReference type="Pfam" id="PF15586">
    <property type="entry name" value="Imm8"/>
    <property type="match status" value="1"/>
</dbReference>
<organism evidence="1 2">
    <name type="scientific">Pyxidicoccus parkwayensis</name>
    <dbReference type="NCBI Taxonomy" id="2813578"/>
    <lineage>
        <taxon>Bacteria</taxon>
        <taxon>Pseudomonadati</taxon>
        <taxon>Myxococcota</taxon>
        <taxon>Myxococcia</taxon>
        <taxon>Myxococcales</taxon>
        <taxon>Cystobacterineae</taxon>
        <taxon>Myxococcaceae</taxon>
        <taxon>Pyxidicoccus</taxon>
    </lineage>
</organism>
<dbReference type="InterPro" id="IPR028964">
    <property type="entry name" value="Imm8"/>
</dbReference>